<evidence type="ECO:0000313" key="1">
    <source>
        <dbReference type="EMBL" id="TGY43286.1"/>
    </source>
</evidence>
<gene>
    <name evidence="1" type="ORF">E5347_00300</name>
</gene>
<accession>A0A4S2DLV3</accession>
<dbReference type="AlphaFoldDB" id="A0A4S2DLV3"/>
<dbReference type="OrthoDB" id="9811531at2"/>
<dbReference type="RefSeq" id="WP_136003405.1">
    <property type="nucleotide sequence ID" value="NZ_SRYR01000001.1"/>
</dbReference>
<sequence length="116" mass="12702">MIKNLICICCPMGCHLEVDIDKSSVKGNSCKRGEDYGIMEVTDPKRIVTTTVKILDSSEKLLPVKTKEGIPKDLIFKCMEELKKVKVKAPIGVGDVIIKNILGTSVEVVSTKAIIK</sequence>
<reference evidence="1 2" key="1">
    <citation type="submission" date="2019-04" db="EMBL/GenBank/DDBJ databases">
        <title>Microbes associate with the intestines of laboratory mice.</title>
        <authorList>
            <person name="Navarre W."/>
            <person name="Wong E."/>
            <person name="Huang K."/>
            <person name="Tropini C."/>
            <person name="Ng K."/>
            <person name="Yu B."/>
        </authorList>
    </citation>
    <scope>NUCLEOTIDE SEQUENCE [LARGE SCALE GENOMIC DNA]</scope>
    <source>
        <strain evidence="1 2">NM50_B9-20</strain>
    </source>
</reference>
<keyword evidence="2" id="KW-1185">Reference proteome</keyword>
<dbReference type="Gene3D" id="3.10.530.10">
    <property type="entry name" value="CPE0013-like"/>
    <property type="match status" value="1"/>
</dbReference>
<dbReference type="PANTHER" id="PTHR39450:SF1">
    <property type="entry name" value="DUF1667 DOMAIN-CONTAINING PROTEIN"/>
    <property type="match status" value="1"/>
</dbReference>
<dbReference type="Proteomes" id="UP000306888">
    <property type="component" value="Unassembled WGS sequence"/>
</dbReference>
<dbReference type="EMBL" id="SRYR01000001">
    <property type="protein sequence ID" value="TGY43286.1"/>
    <property type="molecule type" value="Genomic_DNA"/>
</dbReference>
<dbReference type="SUPFAM" id="SSF160148">
    <property type="entry name" value="CPE0013-like"/>
    <property type="match status" value="1"/>
</dbReference>
<dbReference type="InterPro" id="IPR012460">
    <property type="entry name" value="DUF1667"/>
</dbReference>
<organism evidence="1 2">
    <name type="scientific">Clostridium sartagoforme</name>
    <dbReference type="NCBI Taxonomy" id="84031"/>
    <lineage>
        <taxon>Bacteria</taxon>
        <taxon>Bacillati</taxon>
        <taxon>Bacillota</taxon>
        <taxon>Clostridia</taxon>
        <taxon>Eubacteriales</taxon>
        <taxon>Clostridiaceae</taxon>
        <taxon>Clostridium</taxon>
    </lineage>
</organism>
<protein>
    <submittedName>
        <fullName evidence="1">DUF1667 domain-containing protein</fullName>
    </submittedName>
</protein>
<dbReference type="InterPro" id="IPR036593">
    <property type="entry name" value="CPE0013-like_sf"/>
</dbReference>
<proteinExistence type="predicted"/>
<dbReference type="PANTHER" id="PTHR39450">
    <property type="entry name" value="MOLYBDOPTERIN OXIDOREDUCTASE, 4FE-4S CLUSTER-BINDING SUBUNIT"/>
    <property type="match status" value="1"/>
</dbReference>
<evidence type="ECO:0000313" key="2">
    <source>
        <dbReference type="Proteomes" id="UP000306888"/>
    </source>
</evidence>
<name>A0A4S2DLV3_9CLOT</name>
<dbReference type="Pfam" id="PF07892">
    <property type="entry name" value="DUF1667"/>
    <property type="match status" value="1"/>
</dbReference>
<comment type="caution">
    <text evidence="1">The sequence shown here is derived from an EMBL/GenBank/DDBJ whole genome shotgun (WGS) entry which is preliminary data.</text>
</comment>